<proteinExistence type="predicted"/>
<evidence type="ECO:0000313" key="2">
    <source>
        <dbReference type="Proteomes" id="UP001500218"/>
    </source>
</evidence>
<gene>
    <name evidence="1" type="ORF">GCM10009682_50100</name>
</gene>
<comment type="caution">
    <text evidence="1">The sequence shown here is derived from an EMBL/GenBank/DDBJ whole genome shotgun (WGS) entry which is preliminary data.</text>
</comment>
<dbReference type="InterPro" id="IPR011050">
    <property type="entry name" value="Pectin_lyase_fold/virulence"/>
</dbReference>
<dbReference type="SUPFAM" id="SSF51126">
    <property type="entry name" value="Pectin lyase-like"/>
    <property type="match status" value="1"/>
</dbReference>
<dbReference type="EMBL" id="BAAALT010000205">
    <property type="protein sequence ID" value="GAA1823771.1"/>
    <property type="molecule type" value="Genomic_DNA"/>
</dbReference>
<dbReference type="Proteomes" id="UP001500218">
    <property type="component" value="Unassembled WGS sequence"/>
</dbReference>
<evidence type="ECO:0008006" key="3">
    <source>
        <dbReference type="Google" id="ProtNLM"/>
    </source>
</evidence>
<accession>A0ABN2MGC4</accession>
<evidence type="ECO:0000313" key="1">
    <source>
        <dbReference type="EMBL" id="GAA1823771.1"/>
    </source>
</evidence>
<keyword evidence="2" id="KW-1185">Reference proteome</keyword>
<sequence>MKTDGAVVSGISTTATIDIQASNVVVKNVRVHQRDGMFGIAIRHGRNVTVQDSEIYGDPGEHRLMVGIKDIYADSVGTRLVRNDIWAVATGIQIDAGPTAW</sequence>
<protein>
    <recommendedName>
        <fullName evidence="3">Right handed beta helix domain-containing protein</fullName>
    </recommendedName>
</protein>
<organism evidence="1 2">
    <name type="scientific">Luedemannella flava</name>
    <dbReference type="NCBI Taxonomy" id="349316"/>
    <lineage>
        <taxon>Bacteria</taxon>
        <taxon>Bacillati</taxon>
        <taxon>Actinomycetota</taxon>
        <taxon>Actinomycetes</taxon>
        <taxon>Micromonosporales</taxon>
        <taxon>Micromonosporaceae</taxon>
        <taxon>Luedemannella</taxon>
    </lineage>
</organism>
<name>A0ABN2MGC4_9ACTN</name>
<reference evidence="1 2" key="1">
    <citation type="journal article" date="2019" name="Int. J. Syst. Evol. Microbiol.">
        <title>The Global Catalogue of Microorganisms (GCM) 10K type strain sequencing project: providing services to taxonomists for standard genome sequencing and annotation.</title>
        <authorList>
            <consortium name="The Broad Institute Genomics Platform"/>
            <consortium name="The Broad Institute Genome Sequencing Center for Infectious Disease"/>
            <person name="Wu L."/>
            <person name="Ma J."/>
        </authorList>
    </citation>
    <scope>NUCLEOTIDE SEQUENCE [LARGE SCALE GENOMIC DNA]</scope>
    <source>
        <strain evidence="1 2">JCM 13250</strain>
    </source>
</reference>